<dbReference type="PANTHER" id="PTHR42799:SF2">
    <property type="entry name" value="MITOCHONDRIAL PEPTIDE METHIONINE SULFOXIDE REDUCTASE"/>
    <property type="match status" value="1"/>
</dbReference>
<dbReference type="NCBIfam" id="TIGR00401">
    <property type="entry name" value="msrA"/>
    <property type="match status" value="1"/>
</dbReference>
<dbReference type="Proteomes" id="UP001224775">
    <property type="component" value="Unassembled WGS sequence"/>
</dbReference>
<organism evidence="10 11">
    <name type="scientific">Skeletonema marinoi</name>
    <dbReference type="NCBI Taxonomy" id="267567"/>
    <lineage>
        <taxon>Eukaryota</taxon>
        <taxon>Sar</taxon>
        <taxon>Stramenopiles</taxon>
        <taxon>Ochrophyta</taxon>
        <taxon>Bacillariophyta</taxon>
        <taxon>Coscinodiscophyceae</taxon>
        <taxon>Thalassiosirophycidae</taxon>
        <taxon>Thalassiosirales</taxon>
        <taxon>Skeletonemataceae</taxon>
        <taxon>Skeletonema</taxon>
        <taxon>Skeletonema marinoi-dohrnii complex</taxon>
    </lineage>
</organism>
<dbReference type="GO" id="GO:0005737">
    <property type="term" value="C:cytoplasm"/>
    <property type="evidence" value="ECO:0007669"/>
    <property type="project" value="TreeGrafter"/>
</dbReference>
<dbReference type="EC" id="1.8.4.11" evidence="2"/>
<evidence type="ECO:0000256" key="7">
    <source>
        <dbReference type="ARBA" id="ARBA00048782"/>
    </source>
</evidence>
<evidence type="ECO:0000313" key="10">
    <source>
        <dbReference type="EMBL" id="KAK1739409.1"/>
    </source>
</evidence>
<dbReference type="Gene3D" id="3.30.1060.10">
    <property type="entry name" value="Peptide methionine sulphoxide reductase MsrA"/>
    <property type="match status" value="1"/>
</dbReference>
<feature type="chain" id="PRO_5042161374" description="peptide-methionine (S)-S-oxide reductase" evidence="8">
    <location>
        <begin position="24"/>
        <end position="416"/>
    </location>
</feature>
<evidence type="ECO:0000256" key="2">
    <source>
        <dbReference type="ARBA" id="ARBA00012502"/>
    </source>
</evidence>
<comment type="catalytic activity">
    <reaction evidence="7">
        <text>[thioredoxin]-disulfide + L-methionine + H2O = L-methionine (S)-S-oxide + [thioredoxin]-dithiol</text>
        <dbReference type="Rhea" id="RHEA:19993"/>
        <dbReference type="Rhea" id="RHEA-COMP:10698"/>
        <dbReference type="Rhea" id="RHEA-COMP:10700"/>
        <dbReference type="ChEBI" id="CHEBI:15377"/>
        <dbReference type="ChEBI" id="CHEBI:29950"/>
        <dbReference type="ChEBI" id="CHEBI:50058"/>
        <dbReference type="ChEBI" id="CHEBI:57844"/>
        <dbReference type="ChEBI" id="CHEBI:58772"/>
        <dbReference type="EC" id="1.8.4.11"/>
    </reaction>
</comment>
<dbReference type="AlphaFoldDB" id="A0AAD9DB34"/>
<accession>A0AAD9DB34</accession>
<dbReference type="InterPro" id="IPR036509">
    <property type="entry name" value="Met_Sox_Rdtase_MsrA_sf"/>
</dbReference>
<proteinExistence type="inferred from homology"/>
<dbReference type="InterPro" id="IPR046357">
    <property type="entry name" value="PPIase_dom_sf"/>
</dbReference>
<evidence type="ECO:0000256" key="1">
    <source>
        <dbReference type="ARBA" id="ARBA00005591"/>
    </source>
</evidence>
<comment type="similarity">
    <text evidence="1">Belongs to the MsrA Met sulfoxide reductase family.</text>
</comment>
<dbReference type="InterPro" id="IPR002569">
    <property type="entry name" value="Met_Sox_Rdtase_MsrA_dom"/>
</dbReference>
<evidence type="ECO:0000313" key="11">
    <source>
        <dbReference type="Proteomes" id="UP001224775"/>
    </source>
</evidence>
<dbReference type="GO" id="GO:0008113">
    <property type="term" value="F:peptide-methionine (S)-S-oxide reductase activity"/>
    <property type="evidence" value="ECO:0007669"/>
    <property type="project" value="UniProtKB-EC"/>
</dbReference>
<dbReference type="EMBL" id="JATAAI010000018">
    <property type="protein sequence ID" value="KAK1739409.1"/>
    <property type="molecule type" value="Genomic_DNA"/>
</dbReference>
<keyword evidence="8" id="KW-0732">Signal</keyword>
<evidence type="ECO:0000259" key="9">
    <source>
        <dbReference type="Pfam" id="PF01625"/>
    </source>
</evidence>
<evidence type="ECO:0000256" key="5">
    <source>
        <dbReference type="ARBA" id="ARBA00030643"/>
    </source>
</evidence>
<feature type="domain" description="Peptide methionine sulphoxide reductase MsrA" evidence="9">
    <location>
        <begin position="256"/>
        <end position="401"/>
    </location>
</feature>
<comment type="catalytic activity">
    <reaction evidence="6">
        <text>L-methionyl-[protein] + [thioredoxin]-disulfide + H2O = L-methionyl-(S)-S-oxide-[protein] + [thioredoxin]-dithiol</text>
        <dbReference type="Rhea" id="RHEA:14217"/>
        <dbReference type="Rhea" id="RHEA-COMP:10698"/>
        <dbReference type="Rhea" id="RHEA-COMP:10700"/>
        <dbReference type="Rhea" id="RHEA-COMP:12313"/>
        <dbReference type="Rhea" id="RHEA-COMP:12315"/>
        <dbReference type="ChEBI" id="CHEBI:15377"/>
        <dbReference type="ChEBI" id="CHEBI:16044"/>
        <dbReference type="ChEBI" id="CHEBI:29950"/>
        <dbReference type="ChEBI" id="CHEBI:44120"/>
        <dbReference type="ChEBI" id="CHEBI:50058"/>
        <dbReference type="EC" id="1.8.4.11"/>
    </reaction>
</comment>
<reference evidence="10" key="1">
    <citation type="submission" date="2023-06" db="EMBL/GenBank/DDBJ databases">
        <title>Survivors Of The Sea: Transcriptome response of Skeletonema marinoi to long-term dormancy.</title>
        <authorList>
            <person name="Pinder M.I.M."/>
            <person name="Kourtchenko O."/>
            <person name="Robertson E.K."/>
            <person name="Larsson T."/>
            <person name="Maumus F."/>
            <person name="Osuna-Cruz C.M."/>
            <person name="Vancaester E."/>
            <person name="Stenow R."/>
            <person name="Vandepoele K."/>
            <person name="Ploug H."/>
            <person name="Bruchert V."/>
            <person name="Godhe A."/>
            <person name="Topel M."/>
        </authorList>
    </citation>
    <scope>NUCLEOTIDE SEQUENCE</scope>
    <source>
        <strain evidence="10">R05AC</strain>
    </source>
</reference>
<keyword evidence="3 10" id="KW-0560">Oxidoreductase</keyword>
<dbReference type="SUPFAM" id="SSF54534">
    <property type="entry name" value="FKBP-like"/>
    <property type="match status" value="1"/>
</dbReference>
<comment type="caution">
    <text evidence="10">The sequence shown here is derived from an EMBL/GenBank/DDBJ whole genome shotgun (WGS) entry which is preliminary data.</text>
</comment>
<dbReference type="Gene3D" id="3.10.50.40">
    <property type="match status" value="1"/>
</dbReference>
<dbReference type="HAMAP" id="MF_01401">
    <property type="entry name" value="MsrA"/>
    <property type="match status" value="1"/>
</dbReference>
<dbReference type="GO" id="GO:0034599">
    <property type="term" value="P:cellular response to oxidative stress"/>
    <property type="evidence" value="ECO:0007669"/>
    <property type="project" value="TreeGrafter"/>
</dbReference>
<gene>
    <name evidence="10" type="ORF">QTG54_009952</name>
</gene>
<evidence type="ECO:0000256" key="3">
    <source>
        <dbReference type="ARBA" id="ARBA00023002"/>
    </source>
</evidence>
<dbReference type="InterPro" id="IPR050162">
    <property type="entry name" value="MsrA_MetSO_reductase"/>
</dbReference>
<evidence type="ECO:0000256" key="6">
    <source>
        <dbReference type="ARBA" id="ARBA00047806"/>
    </source>
</evidence>
<protein>
    <recommendedName>
        <fullName evidence="2">peptide-methionine (S)-S-oxide reductase</fullName>
        <ecNumber evidence="2">1.8.4.11</ecNumber>
    </recommendedName>
    <alternativeName>
        <fullName evidence="5">Peptide-methionine (S)-S-oxide reductase</fullName>
    </alternativeName>
    <alternativeName>
        <fullName evidence="4">Protein-methionine-S-oxide reductase</fullName>
    </alternativeName>
</protein>
<keyword evidence="11" id="KW-1185">Reference proteome</keyword>
<evidence type="ECO:0000256" key="4">
    <source>
        <dbReference type="ARBA" id="ARBA00030273"/>
    </source>
</evidence>
<dbReference type="SUPFAM" id="SSF55068">
    <property type="entry name" value="Peptide methionine sulfoxide reductase"/>
    <property type="match status" value="1"/>
</dbReference>
<dbReference type="Pfam" id="PF01625">
    <property type="entry name" value="PMSR"/>
    <property type="match status" value="1"/>
</dbReference>
<evidence type="ECO:0000256" key="8">
    <source>
        <dbReference type="SAM" id="SignalP"/>
    </source>
</evidence>
<name>A0AAD9DB34_9STRA</name>
<dbReference type="GO" id="GO:0003755">
    <property type="term" value="F:peptidyl-prolyl cis-trans isomerase activity"/>
    <property type="evidence" value="ECO:0007669"/>
    <property type="project" value="InterPro"/>
</dbReference>
<sequence length="416" mass="45687">MMMTTNIFSAILLLCCCANHVQAWSTAPTSFTPSTLHHRRSSIVVPSATLLANIGRSWGTTTALFLADTTAAASTNADEECTDSDASKPRKPKSGDIVTFTLQRFQSTDPNSIVEPHFDTSGTLQLRLNHGNYLPGLHNLLSTMTPGETITGSTIDAGYGSYNTQLVFQIDATQLQVDTSLVKVGTMLAMGNGMEVRVTKIEEDGEKLMWTLDGNHPLAGASYEVDVRLDAVEEAPSHWEYHVGDEKKSSSKYDVATFGLGCFWGGELAYQRLPGIVSTAVGYTQGEKVNPSYEEVCTGTTGHTEAIQVVYDPNVASYRSLLHLTFNRLGDDIYKQNQVGNDRGTQYRSGIYYHDEEQRQIAEELLESYASADREVSTEVKEAKVFYTAEEYHQQYLLKGGQSAKKGASESIRCYG</sequence>
<dbReference type="PANTHER" id="PTHR42799">
    <property type="entry name" value="MITOCHONDRIAL PEPTIDE METHIONINE SULFOXIDE REDUCTASE"/>
    <property type="match status" value="1"/>
</dbReference>
<feature type="signal peptide" evidence="8">
    <location>
        <begin position="1"/>
        <end position="23"/>
    </location>
</feature>